<comment type="caution">
    <text evidence="1">The sequence shown here is derived from an EMBL/GenBank/DDBJ whole genome shotgun (WGS) entry which is preliminary data.</text>
</comment>
<gene>
    <name evidence="1" type="ORF">QQF32_05165</name>
</gene>
<reference evidence="1 2" key="1">
    <citation type="submission" date="2023-06" db="EMBL/GenBank/DDBJ databases">
        <title>Identification and characterization of antibiotic-resistant Gram-negative bacteria.</title>
        <authorList>
            <person name="Cho G.-S."/>
            <person name="Lee J."/>
            <person name="Tai E."/>
            <person name="Jeong S."/>
            <person name="Kim I."/>
            <person name="Kim B.-E."/>
            <person name="Jeong M.-I."/>
            <person name="Oh K.-K."/>
            <person name="Franz C.M.A.P."/>
        </authorList>
    </citation>
    <scope>NUCLEOTIDE SEQUENCE [LARGE SCALE GENOMIC DNA]</scope>
    <source>
        <strain evidence="1 2">V106_12</strain>
    </source>
</reference>
<dbReference type="RefSeq" id="WP_285157132.1">
    <property type="nucleotide sequence ID" value="NZ_JASSOM010000026.1"/>
</dbReference>
<dbReference type="Proteomes" id="UP001223214">
    <property type="component" value="Unassembled WGS sequence"/>
</dbReference>
<feature type="non-terminal residue" evidence="1">
    <location>
        <position position="81"/>
    </location>
</feature>
<sequence length="81" mass="8929">MKASCYSTLLRENVTGLTTGCEQPRNVLHLHDFSTIERAGLILPLTLSNGIHIMPPVNTTALRWGYSSAGRALAWHARGQR</sequence>
<keyword evidence="2" id="KW-1185">Reference proteome</keyword>
<proteinExistence type="predicted"/>
<evidence type="ECO:0000313" key="2">
    <source>
        <dbReference type="Proteomes" id="UP001223214"/>
    </source>
</evidence>
<protein>
    <submittedName>
        <fullName evidence="1">Uncharacterized protein</fullName>
    </submittedName>
</protein>
<evidence type="ECO:0000313" key="1">
    <source>
        <dbReference type="EMBL" id="MDK9362592.1"/>
    </source>
</evidence>
<name>A0AAP4D063_9ENTR</name>
<organism evidence="1 2">
    <name type="scientific">Lelliottia wanjuensis</name>
    <dbReference type="NCBI Taxonomy" id="3050585"/>
    <lineage>
        <taxon>Bacteria</taxon>
        <taxon>Pseudomonadati</taxon>
        <taxon>Pseudomonadota</taxon>
        <taxon>Gammaproteobacteria</taxon>
        <taxon>Enterobacterales</taxon>
        <taxon>Enterobacteriaceae</taxon>
        <taxon>Lelliottia</taxon>
    </lineage>
</organism>
<dbReference type="EMBL" id="JASSOM010000026">
    <property type="protein sequence ID" value="MDK9362592.1"/>
    <property type="molecule type" value="Genomic_DNA"/>
</dbReference>
<dbReference type="AlphaFoldDB" id="A0AAP4D063"/>
<accession>A0AAP4D063</accession>